<feature type="compositionally biased region" description="Pro residues" evidence="2">
    <location>
        <begin position="496"/>
        <end position="505"/>
    </location>
</feature>
<feature type="region of interest" description="Disordered" evidence="2">
    <location>
        <begin position="1"/>
        <end position="64"/>
    </location>
</feature>
<name>A0A1X6MKU3_9APHY</name>
<feature type="region of interest" description="Disordered" evidence="2">
    <location>
        <begin position="307"/>
        <end position="555"/>
    </location>
</feature>
<feature type="compositionally biased region" description="Polar residues" evidence="2">
    <location>
        <begin position="635"/>
        <end position="645"/>
    </location>
</feature>
<evidence type="ECO:0000313" key="4">
    <source>
        <dbReference type="Proteomes" id="UP000194127"/>
    </source>
</evidence>
<feature type="region of interest" description="Disordered" evidence="2">
    <location>
        <begin position="626"/>
        <end position="658"/>
    </location>
</feature>
<gene>
    <name evidence="3" type="ORF">POSPLADRAFT_1076471</name>
</gene>
<dbReference type="Proteomes" id="UP000194127">
    <property type="component" value="Unassembled WGS sequence"/>
</dbReference>
<dbReference type="RefSeq" id="XP_024333808.1">
    <property type="nucleotide sequence ID" value="XM_024482919.1"/>
</dbReference>
<evidence type="ECO:0000256" key="1">
    <source>
        <dbReference type="SAM" id="Coils"/>
    </source>
</evidence>
<feature type="compositionally biased region" description="Low complexity" evidence="2">
    <location>
        <begin position="354"/>
        <end position="369"/>
    </location>
</feature>
<evidence type="ECO:0000313" key="3">
    <source>
        <dbReference type="EMBL" id="OSX57014.1"/>
    </source>
</evidence>
<proteinExistence type="predicted"/>
<feature type="compositionally biased region" description="Low complexity" evidence="2">
    <location>
        <begin position="333"/>
        <end position="345"/>
    </location>
</feature>
<feature type="coiled-coil region" evidence="1">
    <location>
        <begin position="685"/>
        <end position="726"/>
    </location>
</feature>
<dbReference type="EMBL" id="KZ110610">
    <property type="protein sequence ID" value="OSX57014.1"/>
    <property type="molecule type" value="Genomic_DNA"/>
</dbReference>
<dbReference type="GeneID" id="36327868"/>
<feature type="region of interest" description="Disordered" evidence="2">
    <location>
        <begin position="761"/>
        <end position="784"/>
    </location>
</feature>
<feature type="compositionally biased region" description="Basic and acidic residues" evidence="2">
    <location>
        <begin position="518"/>
        <end position="535"/>
    </location>
</feature>
<dbReference type="OrthoDB" id="3216045at2759"/>
<feature type="compositionally biased region" description="Low complexity" evidence="2">
    <location>
        <begin position="646"/>
        <end position="658"/>
    </location>
</feature>
<dbReference type="STRING" id="670580.A0A1X6MKU3"/>
<organism evidence="3 4">
    <name type="scientific">Postia placenta MAD-698-R-SB12</name>
    <dbReference type="NCBI Taxonomy" id="670580"/>
    <lineage>
        <taxon>Eukaryota</taxon>
        <taxon>Fungi</taxon>
        <taxon>Dikarya</taxon>
        <taxon>Basidiomycota</taxon>
        <taxon>Agaricomycotina</taxon>
        <taxon>Agaricomycetes</taxon>
        <taxon>Polyporales</taxon>
        <taxon>Adustoporiaceae</taxon>
        <taxon>Rhodonia</taxon>
    </lineage>
</organism>
<reference evidence="3 4" key="1">
    <citation type="submission" date="2017-04" db="EMBL/GenBank/DDBJ databases">
        <title>Genome Sequence of the Model Brown-Rot Fungus Postia placenta SB12.</title>
        <authorList>
            <consortium name="DOE Joint Genome Institute"/>
            <person name="Gaskell J."/>
            <person name="Kersten P."/>
            <person name="Larrondo L.F."/>
            <person name="Canessa P."/>
            <person name="Martinez D."/>
            <person name="Hibbett D."/>
            <person name="Schmoll M."/>
            <person name="Kubicek C.P."/>
            <person name="Martinez A.T."/>
            <person name="Yadav J."/>
            <person name="Master E."/>
            <person name="Magnuson J.K."/>
            <person name="James T."/>
            <person name="Yaver D."/>
            <person name="Berka R."/>
            <person name="Labutti K."/>
            <person name="Lipzen A."/>
            <person name="Aerts A."/>
            <person name="Barry K."/>
            <person name="Henrissat B."/>
            <person name="Blanchette R."/>
            <person name="Grigoriev I."/>
            <person name="Cullen D."/>
        </authorList>
    </citation>
    <scope>NUCLEOTIDE SEQUENCE [LARGE SCALE GENOMIC DNA]</scope>
    <source>
        <strain evidence="3 4">MAD-698-R-SB12</strain>
    </source>
</reference>
<feature type="compositionally biased region" description="Polar residues" evidence="2">
    <location>
        <begin position="479"/>
        <end position="490"/>
    </location>
</feature>
<keyword evidence="4" id="KW-1185">Reference proteome</keyword>
<dbReference type="AlphaFoldDB" id="A0A1X6MKU3"/>
<feature type="compositionally biased region" description="Polar residues" evidence="2">
    <location>
        <begin position="441"/>
        <end position="456"/>
    </location>
</feature>
<sequence length="907" mass="96833">MAETSHSRRVSQSHIPVFTPRKSSSSPGLSNPHLGLVPPSRHLSVSGSPTHPSPSSASSSTSGGLTPFRSFKNLFFNKHAPNTPKSPFAGFGSIRRSINGERSVSAPHLRRQSSAEESPVLEIVLPCTEPLLNGIELQNIGLGATRSGPPSSWSSGSVSVLAASDEAPSYSPPAGLTDLSTIIEAENSGISKHIPVLDESQEEEVLCKVSRELDMSLLHANVQKPSRASSQESSVLDLSTSRVTNEVLQAMSETGRTEGWLHGVVVDDTGDDILSDALLAHNAAGDPDVSFNLSALDPDLAALLSPNRLGGSDPTLSSSADITQRPLRPSPTRPSTRTSPLLPSPELKLDSPRRSTFTRSAASSRNTSPVRRQAPLLKYGTPNLPSTALPRLARSASDRPTHSKLGHIPPPLPSPILRAYSHSPERPTTTGAMRTPPTAYSPLSQDESRPQSSSGTDSRRAGLPRFLTPARSGNHLAPGSSSRPPSRQYNRTPPRSWDPPLPSPTFRPSSAAGTRIESTGDRQQRSVRTRTRERSSSVSEVGAMREHARHLGPRTTKAFAAAGLLDLDADRRPPSRFGTTRSSIDDARSRFAPSRLALSEAGSSSSWSRRSGSISRAGSLSRTVIASDMGGPMSDSVSPRTTFSGTSTAPTSVSAASPARQTMQSELQLLQDRHSVETGALLSALADSQRTARVLRDENTQLRDRLQEVEDRLAAALEQIGRLQYSVPPSRIAALSSSQYDLSRDRQLGLGQSRLNSCLRPDIDASPEFSSPERAISSPETPGDAELFADKRRKRMSTTSSLFPGPPSNMSILMHEEADAGDHSIAFSSRAPSPSSPTLVLAKLGGAQHEHKHKHSIPSAGNISPTTANFSIVTGSPGSLHLRPEHELHLGDMPSLDLNADFNDGYD</sequence>
<feature type="compositionally biased region" description="Low complexity" evidence="2">
    <location>
        <begin position="44"/>
        <end position="64"/>
    </location>
</feature>
<evidence type="ECO:0000256" key="2">
    <source>
        <dbReference type="SAM" id="MobiDB-lite"/>
    </source>
</evidence>
<accession>A0A1X6MKU3</accession>
<keyword evidence="1" id="KW-0175">Coiled coil</keyword>
<protein>
    <submittedName>
        <fullName evidence="3">Uncharacterized protein</fullName>
    </submittedName>
</protein>